<protein>
    <submittedName>
        <fullName evidence="1">Uncharacterized protein</fullName>
    </submittedName>
</protein>
<gene>
    <name evidence="1" type="ORF">AAF712_014971</name>
</gene>
<accession>A0ABR2Z9J9</accession>
<organism evidence="1 2">
    <name type="scientific">Marasmius tenuissimus</name>
    <dbReference type="NCBI Taxonomy" id="585030"/>
    <lineage>
        <taxon>Eukaryota</taxon>
        <taxon>Fungi</taxon>
        <taxon>Dikarya</taxon>
        <taxon>Basidiomycota</taxon>
        <taxon>Agaricomycotina</taxon>
        <taxon>Agaricomycetes</taxon>
        <taxon>Agaricomycetidae</taxon>
        <taxon>Agaricales</taxon>
        <taxon>Marasmiineae</taxon>
        <taxon>Marasmiaceae</taxon>
        <taxon>Marasmius</taxon>
    </lineage>
</organism>
<name>A0ABR2Z9J9_9AGAR</name>
<dbReference type="Proteomes" id="UP001437256">
    <property type="component" value="Unassembled WGS sequence"/>
</dbReference>
<sequence length="129" mass="15033">MSSASVKVWSIIISSHRGHPTRENASSLRIYIQSSHHRPDDLLLNVAERFLHDERCPVEKGELMHIYKPQDLSEVDELHLEEVLKAKELEEFATRVLPWCHINDVLEIDEDRRETMGPLILIVQPSRYV</sequence>
<dbReference type="EMBL" id="JBBXMP010000327">
    <property type="protein sequence ID" value="KAL0058352.1"/>
    <property type="molecule type" value="Genomic_DNA"/>
</dbReference>
<proteinExistence type="predicted"/>
<evidence type="ECO:0000313" key="2">
    <source>
        <dbReference type="Proteomes" id="UP001437256"/>
    </source>
</evidence>
<evidence type="ECO:0000313" key="1">
    <source>
        <dbReference type="EMBL" id="KAL0058352.1"/>
    </source>
</evidence>
<comment type="caution">
    <text evidence="1">The sequence shown here is derived from an EMBL/GenBank/DDBJ whole genome shotgun (WGS) entry which is preliminary data.</text>
</comment>
<keyword evidence="2" id="KW-1185">Reference proteome</keyword>
<reference evidence="1 2" key="1">
    <citation type="submission" date="2024-05" db="EMBL/GenBank/DDBJ databases">
        <title>A draft genome resource for the thread blight pathogen Marasmius tenuissimus strain MS-2.</title>
        <authorList>
            <person name="Yulfo-Soto G.E."/>
            <person name="Baruah I.K."/>
            <person name="Amoako-Attah I."/>
            <person name="Bukari Y."/>
            <person name="Meinhardt L.W."/>
            <person name="Bailey B.A."/>
            <person name="Cohen S.P."/>
        </authorList>
    </citation>
    <scope>NUCLEOTIDE SEQUENCE [LARGE SCALE GENOMIC DNA]</scope>
    <source>
        <strain evidence="1 2">MS-2</strain>
    </source>
</reference>